<name>A0A0C2A4N2_9BACT</name>
<dbReference type="InterPro" id="IPR001789">
    <property type="entry name" value="Sig_transdc_resp-reg_receiver"/>
</dbReference>
<evidence type="ECO:0000313" key="5">
    <source>
        <dbReference type="Proteomes" id="UP000031599"/>
    </source>
</evidence>
<protein>
    <submittedName>
        <fullName evidence="4">Two-component hybrid sensor and regulator</fullName>
    </submittedName>
</protein>
<evidence type="ECO:0000256" key="2">
    <source>
        <dbReference type="PROSITE-ProRule" id="PRU00169"/>
    </source>
</evidence>
<proteinExistence type="predicted"/>
<dbReference type="InterPro" id="IPR050595">
    <property type="entry name" value="Bact_response_regulator"/>
</dbReference>
<accession>A0A0C2A4N2</accession>
<comment type="caution">
    <text evidence="4">The sequence shown here is derived from an EMBL/GenBank/DDBJ whole genome shotgun (WGS) entry which is preliminary data.</text>
</comment>
<dbReference type="Gene3D" id="3.40.50.2300">
    <property type="match status" value="1"/>
</dbReference>
<dbReference type="InterPro" id="IPR011006">
    <property type="entry name" value="CheY-like_superfamily"/>
</dbReference>
<organism evidence="4 5">
    <name type="scientific">Enhygromyxa salina</name>
    <dbReference type="NCBI Taxonomy" id="215803"/>
    <lineage>
        <taxon>Bacteria</taxon>
        <taxon>Pseudomonadati</taxon>
        <taxon>Myxococcota</taxon>
        <taxon>Polyangia</taxon>
        <taxon>Nannocystales</taxon>
        <taxon>Nannocystaceae</taxon>
        <taxon>Enhygromyxa</taxon>
    </lineage>
</organism>
<dbReference type="Pfam" id="PF00072">
    <property type="entry name" value="Response_reg"/>
    <property type="match status" value="1"/>
</dbReference>
<feature type="domain" description="Response regulatory" evidence="3">
    <location>
        <begin position="12"/>
        <end position="130"/>
    </location>
</feature>
<dbReference type="Proteomes" id="UP000031599">
    <property type="component" value="Unassembled WGS sequence"/>
</dbReference>
<reference evidence="4 5" key="1">
    <citation type="submission" date="2014-12" db="EMBL/GenBank/DDBJ databases">
        <title>Genome assembly of Enhygromyxa salina DSM 15201.</title>
        <authorList>
            <person name="Sharma G."/>
            <person name="Subramanian S."/>
        </authorList>
    </citation>
    <scope>NUCLEOTIDE SEQUENCE [LARGE SCALE GENOMIC DNA]</scope>
    <source>
        <strain evidence="4 5">DSM 15201</strain>
    </source>
</reference>
<feature type="modified residue" description="4-aspartylphosphate" evidence="2">
    <location>
        <position position="61"/>
    </location>
</feature>
<dbReference type="SUPFAM" id="SSF52172">
    <property type="entry name" value="CheY-like"/>
    <property type="match status" value="1"/>
</dbReference>
<dbReference type="PANTHER" id="PTHR44591">
    <property type="entry name" value="STRESS RESPONSE REGULATOR PROTEIN 1"/>
    <property type="match status" value="1"/>
</dbReference>
<keyword evidence="1 2" id="KW-0597">Phosphoprotein</keyword>
<dbReference type="PROSITE" id="PS50110">
    <property type="entry name" value="RESPONSE_REGULATORY"/>
    <property type="match status" value="1"/>
</dbReference>
<gene>
    <name evidence="4" type="ORF">DB30_00628</name>
</gene>
<dbReference type="GO" id="GO:0000160">
    <property type="term" value="P:phosphorelay signal transduction system"/>
    <property type="evidence" value="ECO:0007669"/>
    <property type="project" value="InterPro"/>
</dbReference>
<evidence type="ECO:0000256" key="1">
    <source>
        <dbReference type="ARBA" id="ARBA00022553"/>
    </source>
</evidence>
<dbReference type="AlphaFoldDB" id="A0A0C2A4N2"/>
<dbReference type="RefSeq" id="WP_052546972.1">
    <property type="nucleotide sequence ID" value="NZ_JMCC02000011.1"/>
</dbReference>
<sequence>MSTQAHALAGVRVMLVDDDLDTLELLAMILTLSGAVTATRTTAQAVLDDLVNFAPHVLMSDIDMPRMNGHELMRRIRQRPTHLGGAVQSIAVTADGSQRARALARESGFGRLIQKPIDVAHVIGTIQELAHPAGAGGSRS</sequence>
<dbReference type="EMBL" id="JMCC02000011">
    <property type="protein sequence ID" value="KIG18343.1"/>
    <property type="molecule type" value="Genomic_DNA"/>
</dbReference>
<dbReference type="PANTHER" id="PTHR44591:SF3">
    <property type="entry name" value="RESPONSE REGULATORY DOMAIN-CONTAINING PROTEIN"/>
    <property type="match status" value="1"/>
</dbReference>
<dbReference type="SMART" id="SM00448">
    <property type="entry name" value="REC"/>
    <property type="match status" value="1"/>
</dbReference>
<evidence type="ECO:0000313" key="4">
    <source>
        <dbReference type="EMBL" id="KIG18343.1"/>
    </source>
</evidence>
<evidence type="ECO:0000259" key="3">
    <source>
        <dbReference type="PROSITE" id="PS50110"/>
    </source>
</evidence>